<feature type="transmembrane region" description="Helical" evidence="8">
    <location>
        <begin position="187"/>
        <end position="206"/>
    </location>
</feature>
<dbReference type="Proteomes" id="UP000509510">
    <property type="component" value="Chromosome VI"/>
</dbReference>
<protein>
    <recommendedName>
        <fullName evidence="9">Major facilitator superfamily (MFS) profile domain-containing protein</fullName>
    </recommendedName>
</protein>
<dbReference type="InterPro" id="IPR036259">
    <property type="entry name" value="MFS_trans_sf"/>
</dbReference>
<sequence length="529" mass="57414">MCAFAAFGGIFFGYDSGWSGGVLAMPFFIRLYTHHPYPSTIFGNDTTSDVYKHYVKNDFVISASQQSLFTSILSAGTFVGAIGAGDIADYIGRRFTIIIGCGIFTVGGILEIASTTLPVMVAGRFIAGVGVGFISATIILYMSEIAPKKIRGALVSGYQFCICVGVLLATCVVYATRDRDDTGSYRILIGIQFCWSTILAIGLLFLPESPRFYVKKGNPAHAARALASLRGQPVESEYIQNELAEIMANYEYEQLITNQSSYFSSWTSCFSGSLLSGASNLRRTLLGILMQMMQQLTGINFISYFGTVFFTSLGTIKNPFLITLIITMVNVCSTPISFWIVEKFGRRRILLLGAIGMIICQIIVGIIGVTAGRPENGNSAAVSAMIAFICLSIASFASTWGPAAWVVVGEIFPLTIRSRGIGLSTASNWFWNCILAVITPYLVGTRPGDANLGAKVFFMWGGLCCLSFAFTFLLVPETKGLSLEQVDKMLEETTPRSSSKWVPHSTFAGEMGLADCKQEVEVVQAEHID</sequence>
<gene>
    <name evidence="10" type="ORF">TRUGW13939_11984</name>
</gene>
<dbReference type="EMBL" id="CP055903">
    <property type="protein sequence ID" value="QKX64808.1"/>
    <property type="molecule type" value="Genomic_DNA"/>
</dbReference>
<feature type="transmembrane region" description="Helical" evidence="8">
    <location>
        <begin position="68"/>
        <end position="88"/>
    </location>
</feature>
<dbReference type="CDD" id="cd17356">
    <property type="entry name" value="MFS_HXT"/>
    <property type="match status" value="1"/>
</dbReference>
<evidence type="ECO:0000256" key="4">
    <source>
        <dbReference type="ARBA" id="ARBA00022692"/>
    </source>
</evidence>
<comment type="subcellular location">
    <subcellularLocation>
        <location evidence="1">Membrane</location>
        <topology evidence="1">Multi-pass membrane protein</topology>
    </subcellularLocation>
</comment>
<proteinExistence type="inferred from homology"/>
<evidence type="ECO:0000256" key="6">
    <source>
        <dbReference type="ARBA" id="ARBA00023136"/>
    </source>
</evidence>
<evidence type="ECO:0000256" key="5">
    <source>
        <dbReference type="ARBA" id="ARBA00022989"/>
    </source>
</evidence>
<dbReference type="NCBIfam" id="TIGR00879">
    <property type="entry name" value="SP"/>
    <property type="match status" value="1"/>
</dbReference>
<feature type="transmembrane region" description="Helical" evidence="8">
    <location>
        <begin position="320"/>
        <end position="341"/>
    </location>
</feature>
<evidence type="ECO:0000313" key="11">
    <source>
        <dbReference type="Proteomes" id="UP000509510"/>
    </source>
</evidence>
<evidence type="ECO:0000256" key="7">
    <source>
        <dbReference type="RuleBase" id="RU003346"/>
    </source>
</evidence>
<dbReference type="PROSITE" id="PS00216">
    <property type="entry name" value="SUGAR_TRANSPORT_1"/>
    <property type="match status" value="2"/>
</dbReference>
<feature type="domain" description="Major facilitator superfamily (MFS) profile" evidence="9">
    <location>
        <begin position="1"/>
        <end position="479"/>
    </location>
</feature>
<evidence type="ECO:0000313" key="10">
    <source>
        <dbReference type="EMBL" id="QKX64808.1"/>
    </source>
</evidence>
<dbReference type="AlphaFoldDB" id="A0A7H8RFI4"/>
<keyword evidence="11" id="KW-1185">Reference proteome</keyword>
<dbReference type="PROSITE" id="PS00217">
    <property type="entry name" value="SUGAR_TRANSPORT_2"/>
    <property type="match status" value="1"/>
</dbReference>
<dbReference type="SUPFAM" id="SSF103473">
    <property type="entry name" value="MFS general substrate transporter"/>
    <property type="match status" value="1"/>
</dbReference>
<keyword evidence="3 7" id="KW-0813">Transport</keyword>
<dbReference type="OrthoDB" id="6612291at2759"/>
<dbReference type="PROSITE" id="PS50850">
    <property type="entry name" value="MFS"/>
    <property type="match status" value="1"/>
</dbReference>
<dbReference type="GO" id="GO:0016020">
    <property type="term" value="C:membrane"/>
    <property type="evidence" value="ECO:0007669"/>
    <property type="project" value="UniProtKB-SubCell"/>
</dbReference>
<dbReference type="RefSeq" id="XP_035350981.1">
    <property type="nucleotide sequence ID" value="XM_035495088.1"/>
</dbReference>
<feature type="transmembrane region" description="Helical" evidence="8">
    <location>
        <begin position="348"/>
        <end position="369"/>
    </location>
</feature>
<dbReference type="InterPro" id="IPR050360">
    <property type="entry name" value="MFS_Sugar_Transporters"/>
</dbReference>
<dbReference type="InterPro" id="IPR003663">
    <property type="entry name" value="Sugar/inositol_transpt"/>
</dbReference>
<dbReference type="PANTHER" id="PTHR48022">
    <property type="entry name" value="PLASTIDIC GLUCOSE TRANSPORTER 4"/>
    <property type="match status" value="1"/>
</dbReference>
<dbReference type="FunFam" id="1.20.1250.20:FF:000180">
    <property type="entry name" value="MFS monosaccharide transporter"/>
    <property type="match status" value="1"/>
</dbReference>
<evidence type="ECO:0000256" key="2">
    <source>
        <dbReference type="ARBA" id="ARBA00010992"/>
    </source>
</evidence>
<feature type="transmembrane region" description="Helical" evidence="8">
    <location>
        <begin position="456"/>
        <end position="475"/>
    </location>
</feature>
<feature type="transmembrane region" description="Helical" evidence="8">
    <location>
        <begin position="153"/>
        <end position="175"/>
    </location>
</feature>
<evidence type="ECO:0000256" key="1">
    <source>
        <dbReference type="ARBA" id="ARBA00004141"/>
    </source>
</evidence>
<comment type="similarity">
    <text evidence="2 7">Belongs to the major facilitator superfamily. Sugar transporter (TC 2.A.1.1) family.</text>
</comment>
<keyword evidence="5 8" id="KW-1133">Transmembrane helix</keyword>
<feature type="transmembrane region" description="Helical" evidence="8">
    <location>
        <begin position="119"/>
        <end position="141"/>
    </location>
</feature>
<dbReference type="InterPro" id="IPR005829">
    <property type="entry name" value="Sugar_transporter_CS"/>
</dbReference>
<feature type="transmembrane region" description="Helical" evidence="8">
    <location>
        <begin position="381"/>
        <end position="408"/>
    </location>
</feature>
<accession>A0A7H8RFI4</accession>
<feature type="transmembrane region" description="Helical" evidence="8">
    <location>
        <begin position="420"/>
        <end position="444"/>
    </location>
</feature>
<dbReference type="Gene3D" id="1.20.1250.20">
    <property type="entry name" value="MFS general substrate transporter like domains"/>
    <property type="match status" value="1"/>
</dbReference>
<dbReference type="InterPro" id="IPR005828">
    <property type="entry name" value="MFS_sugar_transport-like"/>
</dbReference>
<dbReference type="PRINTS" id="PR00171">
    <property type="entry name" value="SUGRTRNSPORT"/>
</dbReference>
<dbReference type="GO" id="GO:0005351">
    <property type="term" value="F:carbohydrate:proton symporter activity"/>
    <property type="evidence" value="ECO:0007669"/>
    <property type="project" value="TreeGrafter"/>
</dbReference>
<evidence type="ECO:0000256" key="3">
    <source>
        <dbReference type="ARBA" id="ARBA00022448"/>
    </source>
</evidence>
<name>A0A7H8RFI4_TALRU</name>
<keyword evidence="4 8" id="KW-0812">Transmembrane</keyword>
<dbReference type="PANTHER" id="PTHR48022:SF61">
    <property type="entry name" value="HIGH AFFINITY GLUCOSE TRANSPORTER RGT2"/>
    <property type="match status" value="1"/>
</dbReference>
<dbReference type="InterPro" id="IPR020846">
    <property type="entry name" value="MFS_dom"/>
</dbReference>
<evidence type="ECO:0000259" key="9">
    <source>
        <dbReference type="PROSITE" id="PS50850"/>
    </source>
</evidence>
<reference evidence="11" key="1">
    <citation type="submission" date="2020-06" db="EMBL/GenBank/DDBJ databases">
        <title>A chromosome-scale genome assembly of Talaromyces rugulosus W13939.</title>
        <authorList>
            <person name="Wang B."/>
            <person name="Guo L."/>
            <person name="Ye K."/>
            <person name="Wang L."/>
        </authorList>
    </citation>
    <scope>NUCLEOTIDE SEQUENCE [LARGE SCALE GENOMIC DNA]</scope>
    <source>
        <strain evidence="11">W13939</strain>
    </source>
</reference>
<organism evidence="10 11">
    <name type="scientific">Talaromyces rugulosus</name>
    <name type="common">Penicillium rugulosum</name>
    <dbReference type="NCBI Taxonomy" id="121627"/>
    <lineage>
        <taxon>Eukaryota</taxon>
        <taxon>Fungi</taxon>
        <taxon>Dikarya</taxon>
        <taxon>Ascomycota</taxon>
        <taxon>Pezizomycotina</taxon>
        <taxon>Eurotiomycetes</taxon>
        <taxon>Eurotiomycetidae</taxon>
        <taxon>Eurotiales</taxon>
        <taxon>Trichocomaceae</taxon>
        <taxon>Talaromyces</taxon>
        <taxon>Talaromyces sect. Islandici</taxon>
    </lineage>
</organism>
<evidence type="ECO:0000256" key="8">
    <source>
        <dbReference type="SAM" id="Phobius"/>
    </source>
</evidence>
<dbReference type="Pfam" id="PF00083">
    <property type="entry name" value="Sugar_tr"/>
    <property type="match status" value="1"/>
</dbReference>
<feature type="transmembrane region" description="Helical" evidence="8">
    <location>
        <begin position="95"/>
        <end position="113"/>
    </location>
</feature>
<feature type="transmembrane region" description="Helical" evidence="8">
    <location>
        <begin position="296"/>
        <end position="314"/>
    </location>
</feature>
<dbReference type="KEGG" id="trg:TRUGW13939_11984"/>
<dbReference type="GeneID" id="55999460"/>
<keyword evidence="6 8" id="KW-0472">Membrane</keyword>